<dbReference type="Proteomes" id="UP001597402">
    <property type="component" value="Unassembled WGS sequence"/>
</dbReference>
<keyword evidence="3" id="KW-1185">Reference proteome</keyword>
<evidence type="ECO:0008006" key="4">
    <source>
        <dbReference type="Google" id="ProtNLM"/>
    </source>
</evidence>
<accession>A0ABW4XHA8</accession>
<organism evidence="2 3">
    <name type="scientific">Blastococcus deserti</name>
    <dbReference type="NCBI Taxonomy" id="2259033"/>
    <lineage>
        <taxon>Bacteria</taxon>
        <taxon>Bacillati</taxon>
        <taxon>Actinomycetota</taxon>
        <taxon>Actinomycetes</taxon>
        <taxon>Geodermatophilales</taxon>
        <taxon>Geodermatophilaceae</taxon>
        <taxon>Blastococcus</taxon>
    </lineage>
</organism>
<evidence type="ECO:0000256" key="1">
    <source>
        <dbReference type="SAM" id="SignalP"/>
    </source>
</evidence>
<reference evidence="3" key="1">
    <citation type="journal article" date="2019" name="Int. J. Syst. Evol. Microbiol.">
        <title>The Global Catalogue of Microorganisms (GCM) 10K type strain sequencing project: providing services to taxonomists for standard genome sequencing and annotation.</title>
        <authorList>
            <consortium name="The Broad Institute Genomics Platform"/>
            <consortium name="The Broad Institute Genome Sequencing Center for Infectious Disease"/>
            <person name="Wu L."/>
            <person name="Ma J."/>
        </authorList>
    </citation>
    <scope>NUCLEOTIDE SEQUENCE [LARGE SCALE GENOMIC DNA]</scope>
    <source>
        <strain evidence="3">JCM 3338</strain>
    </source>
</reference>
<comment type="caution">
    <text evidence="2">The sequence shown here is derived from an EMBL/GenBank/DDBJ whole genome shotgun (WGS) entry which is preliminary data.</text>
</comment>
<keyword evidence="1" id="KW-0732">Signal</keyword>
<feature type="chain" id="PRO_5047383947" description="Cu-Zn family superoxide dismutase" evidence="1">
    <location>
        <begin position="32"/>
        <end position="170"/>
    </location>
</feature>
<protein>
    <recommendedName>
        <fullName evidence="4">Cu-Zn family superoxide dismutase</fullName>
    </recommendedName>
</protein>
<evidence type="ECO:0000313" key="2">
    <source>
        <dbReference type="EMBL" id="MFD2094043.1"/>
    </source>
</evidence>
<gene>
    <name evidence="2" type="ORF">ACFSHS_20955</name>
</gene>
<dbReference type="EMBL" id="JBHUHP010000030">
    <property type="protein sequence ID" value="MFD2094043.1"/>
    <property type="molecule type" value="Genomic_DNA"/>
</dbReference>
<sequence>MDRRQSRTTRTAVALGAAALLVALGSPQAAAGEVVRAKGSFSPSGPAWTYDGVVPSGATAAVHAVEIPSRGTIATLHVRGFPASTEFMVHAHTGGCGSDPAASQGHYQDQVGGPVDDVNELWLGFTTTRAGTGFAKAAVDWHFREGEANSLTFHDPSRNGKRVACLPVAF</sequence>
<evidence type="ECO:0000313" key="3">
    <source>
        <dbReference type="Proteomes" id="UP001597402"/>
    </source>
</evidence>
<feature type="signal peptide" evidence="1">
    <location>
        <begin position="1"/>
        <end position="31"/>
    </location>
</feature>
<dbReference type="RefSeq" id="WP_376880422.1">
    <property type="nucleotide sequence ID" value="NZ_JBHUHP010000030.1"/>
</dbReference>
<proteinExistence type="predicted"/>
<name>A0ABW4XHA8_9ACTN</name>